<organism evidence="3 4">
    <name type="scientific">Thalassiosira pseudonana</name>
    <name type="common">Marine diatom</name>
    <name type="synonym">Cyclotella nana</name>
    <dbReference type="NCBI Taxonomy" id="35128"/>
    <lineage>
        <taxon>Eukaryota</taxon>
        <taxon>Sar</taxon>
        <taxon>Stramenopiles</taxon>
        <taxon>Ochrophyta</taxon>
        <taxon>Bacillariophyta</taxon>
        <taxon>Coscinodiscophyceae</taxon>
        <taxon>Thalassiosirophycidae</taxon>
        <taxon>Thalassiosirales</taxon>
        <taxon>Thalassiosiraceae</taxon>
        <taxon>Thalassiosira</taxon>
    </lineage>
</organism>
<dbReference type="AlphaFoldDB" id="B8BU52"/>
<dbReference type="PANTHER" id="PTHR43316:SF8">
    <property type="entry name" value="HAD FAMILY HYDROLASE"/>
    <property type="match status" value="1"/>
</dbReference>
<sequence length="430" mass="47540">MKFVSCISSVVVLATTTTPPNNQAMAFSTLRMQSNDPSFPPPLRAIAHAPPSHTSLKFTSPPKSVLSLRLASATAVPAAEQAPAAKTPSDSSKKTKTLGLITFDLDDSLYPIDPVLSDANKAFSTAMKNYGYDINPEEIVEMGIKVREEAGPAGTAMSHTEVRLEAIRREMEQKMLEKKLMECAKDWATEVESLTAPLKRSAEKWAKTAVSPSVVESIYSAWERERHHSAERHLYPDVIETIQKIKEEHPNVLIGAVTDGKANPMLMVFSLAPYFDFCMSWEDDAAGRTEFFKELGNVDGNADLQWIYNAAYEKYTQLAQNSKALKNTSDCQEEEGFEEPVWIHVGDDLAYDVGGSASCGAKTILLDLDEEYGQTAKLRFRGVMPAWNTASKEELANRKAMNDAAEEMVDKRVSRMSMLPDAIDEILKGE</sequence>
<dbReference type="PANTHER" id="PTHR43316">
    <property type="entry name" value="HYDROLASE, HALOACID DELAHOGENASE-RELATED"/>
    <property type="match status" value="1"/>
</dbReference>
<dbReference type="OMA" id="CMSWEDD"/>
<dbReference type="Gene3D" id="3.40.50.1000">
    <property type="entry name" value="HAD superfamily/HAD-like"/>
    <property type="match status" value="1"/>
</dbReference>
<keyword evidence="1" id="KW-0378">Hydrolase</keyword>
<protein>
    <submittedName>
        <fullName evidence="3">Uncharacterized protein</fullName>
    </submittedName>
</protein>
<dbReference type="SUPFAM" id="SSF56784">
    <property type="entry name" value="HAD-like"/>
    <property type="match status" value="1"/>
</dbReference>
<feature type="coiled-coil region" evidence="2">
    <location>
        <begin position="157"/>
        <end position="184"/>
    </location>
</feature>
<dbReference type="RefSeq" id="XP_002287779.1">
    <property type="nucleotide sequence ID" value="XM_002287743.1"/>
</dbReference>
<gene>
    <name evidence="3" type="ORF">THAPSDRAFT_21240</name>
</gene>
<evidence type="ECO:0000256" key="1">
    <source>
        <dbReference type="ARBA" id="ARBA00022801"/>
    </source>
</evidence>
<dbReference type="InParanoid" id="B8BU52"/>
<name>B8BU52_THAPS</name>
<keyword evidence="2" id="KW-0175">Coiled coil</keyword>
<dbReference type="EMBL" id="CM000639">
    <property type="protein sequence ID" value="EED95222.1"/>
    <property type="molecule type" value="Genomic_DNA"/>
</dbReference>
<reference evidence="3 4" key="1">
    <citation type="journal article" date="2004" name="Science">
        <title>The genome of the diatom Thalassiosira pseudonana: ecology, evolution, and metabolism.</title>
        <authorList>
            <person name="Armbrust E.V."/>
            <person name="Berges J.A."/>
            <person name="Bowler C."/>
            <person name="Green B.R."/>
            <person name="Martinez D."/>
            <person name="Putnam N.H."/>
            <person name="Zhou S."/>
            <person name="Allen A.E."/>
            <person name="Apt K.E."/>
            <person name="Bechner M."/>
            <person name="Brzezinski M.A."/>
            <person name="Chaal B.K."/>
            <person name="Chiovitti A."/>
            <person name="Davis A.K."/>
            <person name="Demarest M.S."/>
            <person name="Detter J.C."/>
            <person name="Glavina T."/>
            <person name="Goodstein D."/>
            <person name="Hadi M.Z."/>
            <person name="Hellsten U."/>
            <person name="Hildebrand M."/>
            <person name="Jenkins B.D."/>
            <person name="Jurka J."/>
            <person name="Kapitonov V.V."/>
            <person name="Kroger N."/>
            <person name="Lau W.W."/>
            <person name="Lane T.W."/>
            <person name="Larimer F.W."/>
            <person name="Lippmeier J.C."/>
            <person name="Lucas S."/>
            <person name="Medina M."/>
            <person name="Montsant A."/>
            <person name="Obornik M."/>
            <person name="Parker M.S."/>
            <person name="Palenik B."/>
            <person name="Pazour G.J."/>
            <person name="Richardson P.M."/>
            <person name="Rynearson T.A."/>
            <person name="Saito M.A."/>
            <person name="Schwartz D.C."/>
            <person name="Thamatrakoln K."/>
            <person name="Valentin K."/>
            <person name="Vardi A."/>
            <person name="Wilkerson F.P."/>
            <person name="Rokhsar D.S."/>
        </authorList>
    </citation>
    <scope>NUCLEOTIDE SEQUENCE [LARGE SCALE GENOMIC DNA]</scope>
    <source>
        <strain evidence="3 4">CCMP1335</strain>
    </source>
</reference>
<proteinExistence type="predicted"/>
<dbReference type="KEGG" id="tps:THAPSDRAFT_21240"/>
<dbReference type="PaxDb" id="35128-Thaps21240"/>
<dbReference type="GeneID" id="7446523"/>
<dbReference type="GO" id="GO:0016791">
    <property type="term" value="F:phosphatase activity"/>
    <property type="evidence" value="ECO:0000318"/>
    <property type="project" value="GO_Central"/>
</dbReference>
<dbReference type="InterPro" id="IPR023214">
    <property type="entry name" value="HAD_sf"/>
</dbReference>
<keyword evidence="4" id="KW-1185">Reference proteome</keyword>
<evidence type="ECO:0000256" key="2">
    <source>
        <dbReference type="SAM" id="Coils"/>
    </source>
</evidence>
<accession>B8BU52</accession>
<dbReference type="HOGENOM" id="CLU_701074_0_0_1"/>
<dbReference type="eggNOG" id="ENOG502SJU6">
    <property type="taxonomic scope" value="Eukaryota"/>
</dbReference>
<dbReference type="InterPro" id="IPR036412">
    <property type="entry name" value="HAD-like_sf"/>
</dbReference>
<evidence type="ECO:0000313" key="4">
    <source>
        <dbReference type="Proteomes" id="UP000001449"/>
    </source>
</evidence>
<reference evidence="3 4" key="2">
    <citation type="journal article" date="2008" name="Nature">
        <title>The Phaeodactylum genome reveals the evolutionary history of diatom genomes.</title>
        <authorList>
            <person name="Bowler C."/>
            <person name="Allen A.E."/>
            <person name="Badger J.H."/>
            <person name="Grimwood J."/>
            <person name="Jabbari K."/>
            <person name="Kuo A."/>
            <person name="Maheswari U."/>
            <person name="Martens C."/>
            <person name="Maumus F."/>
            <person name="Otillar R.P."/>
            <person name="Rayko E."/>
            <person name="Salamov A."/>
            <person name="Vandepoele K."/>
            <person name="Beszteri B."/>
            <person name="Gruber A."/>
            <person name="Heijde M."/>
            <person name="Katinka M."/>
            <person name="Mock T."/>
            <person name="Valentin K."/>
            <person name="Verret F."/>
            <person name="Berges J.A."/>
            <person name="Brownlee C."/>
            <person name="Cadoret J.P."/>
            <person name="Chiovitti A."/>
            <person name="Choi C.J."/>
            <person name="Coesel S."/>
            <person name="De Martino A."/>
            <person name="Detter J.C."/>
            <person name="Durkin C."/>
            <person name="Falciatore A."/>
            <person name="Fournet J."/>
            <person name="Haruta M."/>
            <person name="Huysman M.J."/>
            <person name="Jenkins B.D."/>
            <person name="Jiroutova K."/>
            <person name="Jorgensen R.E."/>
            <person name="Joubert Y."/>
            <person name="Kaplan A."/>
            <person name="Kroger N."/>
            <person name="Kroth P.G."/>
            <person name="La Roche J."/>
            <person name="Lindquist E."/>
            <person name="Lommer M."/>
            <person name="Martin-Jezequel V."/>
            <person name="Lopez P.J."/>
            <person name="Lucas S."/>
            <person name="Mangogna M."/>
            <person name="McGinnis K."/>
            <person name="Medlin L.K."/>
            <person name="Montsant A."/>
            <person name="Oudot-Le Secq M.P."/>
            <person name="Napoli C."/>
            <person name="Obornik M."/>
            <person name="Parker M.S."/>
            <person name="Petit J.L."/>
            <person name="Porcel B.M."/>
            <person name="Poulsen N."/>
            <person name="Robison M."/>
            <person name="Rychlewski L."/>
            <person name="Rynearson T.A."/>
            <person name="Schmutz J."/>
            <person name="Shapiro H."/>
            <person name="Siaut M."/>
            <person name="Stanley M."/>
            <person name="Sussman M.R."/>
            <person name="Taylor A.R."/>
            <person name="Vardi A."/>
            <person name="von Dassow P."/>
            <person name="Vyverman W."/>
            <person name="Willis A."/>
            <person name="Wyrwicz L.S."/>
            <person name="Rokhsar D.S."/>
            <person name="Weissenbach J."/>
            <person name="Armbrust E.V."/>
            <person name="Green B.R."/>
            <person name="Van de Peer Y."/>
            <person name="Grigoriev I.V."/>
        </authorList>
    </citation>
    <scope>NUCLEOTIDE SEQUENCE [LARGE SCALE GENOMIC DNA]</scope>
    <source>
        <strain evidence="3 4">CCMP1335</strain>
    </source>
</reference>
<dbReference type="Proteomes" id="UP000001449">
    <property type="component" value="Chromosome 2"/>
</dbReference>
<evidence type="ECO:0000313" key="3">
    <source>
        <dbReference type="EMBL" id="EED95222.1"/>
    </source>
</evidence>
<dbReference type="InterPro" id="IPR051540">
    <property type="entry name" value="S-2-haloacid_dehalogenase"/>
</dbReference>